<evidence type="ECO:0000313" key="2">
    <source>
        <dbReference type="EMBL" id="TKA71606.1"/>
    </source>
</evidence>
<comment type="caution">
    <text evidence="2">The sequence shown here is derived from an EMBL/GenBank/DDBJ whole genome shotgun (WGS) entry which is preliminary data.</text>
</comment>
<dbReference type="AlphaFoldDB" id="A0A4U0X7W0"/>
<proteinExistence type="predicted"/>
<dbReference type="STRING" id="331657.A0A4U0X7W0"/>
<name>A0A4U0X7W0_9PEZI</name>
<evidence type="ECO:0000313" key="3">
    <source>
        <dbReference type="Proteomes" id="UP000308768"/>
    </source>
</evidence>
<dbReference type="OrthoDB" id="5599902at2759"/>
<evidence type="ECO:0000256" key="1">
    <source>
        <dbReference type="SAM" id="MobiDB-lite"/>
    </source>
</evidence>
<keyword evidence="3" id="KW-1185">Reference proteome</keyword>
<dbReference type="PANTHER" id="PTHR22949:SF0">
    <property type="entry name" value="RE27538P"/>
    <property type="match status" value="1"/>
</dbReference>
<sequence length="250" mass="28326">MPIMQDGMDMKAPTTISAATAAAPAAKVDEEERNVALFGDPLPEAKRRKFILVEDVQRGTRVRVRVMLDQINMDDIHDGYRKHNSVFPRSYFPVQMQSPPASPRGSRFFEDDEPEQNGAGTGPTTGKTFVPVPMMDGSEAKVPLPRMSRTRRNKEVTLNELGYRMSWSQGRVFSGRTLFLQRSREFLEPTPKGLQNSQLTLAVDAYRNKMRSQMMDAGQTVSTIAPHFETRVGKRKWLERTRPPKRESSP</sequence>
<accession>A0A4U0X7W0</accession>
<dbReference type="Proteomes" id="UP000308768">
    <property type="component" value="Unassembled WGS sequence"/>
</dbReference>
<dbReference type="EMBL" id="NAJN01000554">
    <property type="protein sequence ID" value="TKA71606.1"/>
    <property type="molecule type" value="Genomic_DNA"/>
</dbReference>
<protein>
    <submittedName>
        <fullName evidence="2">Uncharacterized protein</fullName>
    </submittedName>
</protein>
<organism evidence="2 3">
    <name type="scientific">Cryomyces minteri</name>
    <dbReference type="NCBI Taxonomy" id="331657"/>
    <lineage>
        <taxon>Eukaryota</taxon>
        <taxon>Fungi</taxon>
        <taxon>Dikarya</taxon>
        <taxon>Ascomycota</taxon>
        <taxon>Pezizomycotina</taxon>
        <taxon>Dothideomycetes</taxon>
        <taxon>Dothideomycetes incertae sedis</taxon>
        <taxon>Cryomyces</taxon>
    </lineage>
</organism>
<dbReference type="PANTHER" id="PTHR22949">
    <property type="entry name" value="WHITE COLLAR 2 PROTEIN WC2"/>
    <property type="match status" value="1"/>
</dbReference>
<feature type="region of interest" description="Disordered" evidence="1">
    <location>
        <begin position="96"/>
        <end position="140"/>
    </location>
</feature>
<gene>
    <name evidence="2" type="ORF">B0A49_10175</name>
</gene>
<reference evidence="2 3" key="1">
    <citation type="submission" date="2017-03" db="EMBL/GenBank/DDBJ databases">
        <title>Genomes of endolithic fungi from Antarctica.</title>
        <authorList>
            <person name="Coleine C."/>
            <person name="Masonjones S."/>
            <person name="Stajich J.E."/>
        </authorList>
    </citation>
    <scope>NUCLEOTIDE SEQUENCE [LARGE SCALE GENOMIC DNA]</scope>
    <source>
        <strain evidence="2 3">CCFEE 5187</strain>
    </source>
</reference>